<dbReference type="InterPro" id="IPR036134">
    <property type="entry name" value="Crypto/Photolyase_FAD-like_sf"/>
</dbReference>
<dbReference type="Gene3D" id="1.10.579.10">
    <property type="entry name" value="DNA Cyclobutane Dipyrimidine Photolyase, subunit A, domain 3"/>
    <property type="match status" value="1"/>
</dbReference>
<dbReference type="SUPFAM" id="SSF48173">
    <property type="entry name" value="Cryptochrome/photolyase FAD-binding domain"/>
    <property type="match status" value="1"/>
</dbReference>
<dbReference type="EMBL" id="SMCX01000006">
    <property type="protein sequence ID" value="TCW24628.1"/>
    <property type="molecule type" value="Genomic_DNA"/>
</dbReference>
<feature type="region of interest" description="Disordered" evidence="5">
    <location>
        <begin position="153"/>
        <end position="190"/>
    </location>
</feature>
<keyword evidence="1 3" id="KW-0285">Flavoprotein</keyword>
<dbReference type="Gene3D" id="1.25.40.80">
    <property type="match status" value="1"/>
</dbReference>
<evidence type="ECO:0000313" key="7">
    <source>
        <dbReference type="EMBL" id="TCW24628.1"/>
    </source>
</evidence>
<protein>
    <submittedName>
        <fullName evidence="7">Deoxyribodipyrimidine photo-lyase</fullName>
    </submittedName>
</protein>
<evidence type="ECO:0000259" key="6">
    <source>
        <dbReference type="PROSITE" id="PS51645"/>
    </source>
</evidence>
<dbReference type="GO" id="GO:0003904">
    <property type="term" value="F:deoxyribodipyrimidine photo-lyase activity"/>
    <property type="evidence" value="ECO:0007669"/>
    <property type="project" value="TreeGrafter"/>
</dbReference>
<keyword evidence="4" id="KW-0157">Chromophore</keyword>
<evidence type="ECO:0000256" key="5">
    <source>
        <dbReference type="SAM" id="MobiDB-lite"/>
    </source>
</evidence>
<dbReference type="InterPro" id="IPR036155">
    <property type="entry name" value="Crypto/Photolyase_N_sf"/>
</dbReference>
<organism evidence="7 8">
    <name type="scientific">Dietzia cinnamea</name>
    <dbReference type="NCBI Taxonomy" id="321318"/>
    <lineage>
        <taxon>Bacteria</taxon>
        <taxon>Bacillati</taxon>
        <taxon>Actinomycetota</taxon>
        <taxon>Actinomycetes</taxon>
        <taxon>Mycobacteriales</taxon>
        <taxon>Dietziaceae</taxon>
        <taxon>Dietzia</taxon>
    </lineage>
</organism>
<comment type="caution">
    <text evidence="7">The sequence shown here is derived from an EMBL/GenBank/DDBJ whole genome shotgun (WGS) entry which is preliminary data.</text>
</comment>
<dbReference type="PANTHER" id="PTHR11455">
    <property type="entry name" value="CRYPTOCHROME"/>
    <property type="match status" value="1"/>
</dbReference>
<feature type="binding site" evidence="3">
    <location>
        <begin position="230"/>
        <end position="234"/>
    </location>
    <ligand>
        <name>FAD</name>
        <dbReference type="ChEBI" id="CHEBI:57692"/>
    </ligand>
</feature>
<feature type="binding site" evidence="3">
    <location>
        <begin position="268"/>
        <end position="275"/>
    </location>
    <ligand>
        <name>FAD</name>
        <dbReference type="ChEBI" id="CHEBI:57692"/>
    </ligand>
</feature>
<dbReference type="Gene3D" id="3.40.50.620">
    <property type="entry name" value="HUPs"/>
    <property type="match status" value="1"/>
</dbReference>
<dbReference type="InterPro" id="IPR006050">
    <property type="entry name" value="DNA_photolyase_N"/>
</dbReference>
<dbReference type="PRINTS" id="PR00147">
    <property type="entry name" value="DNAPHOTLYASE"/>
</dbReference>
<evidence type="ECO:0000313" key="8">
    <source>
        <dbReference type="Proteomes" id="UP000295805"/>
    </source>
</evidence>
<comment type="similarity">
    <text evidence="4">Belongs to the DNA photolyase family.</text>
</comment>
<dbReference type="SUPFAM" id="SSF52425">
    <property type="entry name" value="Cryptochrome/photolyase, N-terminal domain"/>
    <property type="match status" value="1"/>
</dbReference>
<keyword evidence="2 3" id="KW-0274">FAD</keyword>
<sequence>MGISILWFRRDLRLSDHPALLAAVEAGDEVLPVFVRDPALLSRAGARADRMAASIAALSGDIGGALVVRTGDPARVIPGLAALTGAREVHVSRESTPYGRRRDGRVRAALEADGRRLVETGSPYAVGPGRVLNGSGRPYQVFTPFSRAWREHGWPEPGRPPRDVPWAAMPAGELPGDDGDGWGRDTAGGAVRGAAGDAGEAAALARWRAFLEDDLEHYGQQRDRPDLDTTSRLSAPLKYGEIHPRTILADLAAHPAADGEGARRFVTELAWREFYADVLWHQPRSAWRDLRDALSGMPYDRGPEVNDLVEAWRRGRTGFPFVDAGMRQLVAQGWMHNRVRMVTASFLVKDLHVWWPVGARHFLDHLLDGDLASNNHGWQWVAGTGTDASPFFRVFNPVTQGQRFDPDGDYIRRWVPELRHLPGAAAHEPWRWPDGHDHGYPERIVDHAEERLEALRRYDVVRNGSR</sequence>
<keyword evidence="7" id="KW-0456">Lyase</keyword>
<accession>A0A4R3ZVL8</accession>
<feature type="domain" description="Photolyase/cryptochrome alpha/beta" evidence="6">
    <location>
        <begin position="2"/>
        <end position="125"/>
    </location>
</feature>
<dbReference type="Pfam" id="PF03441">
    <property type="entry name" value="FAD_binding_7"/>
    <property type="match status" value="1"/>
</dbReference>
<feature type="binding site" evidence="3">
    <location>
        <position position="265"/>
    </location>
    <ligand>
        <name>FAD</name>
        <dbReference type="ChEBI" id="CHEBI:57692"/>
    </ligand>
</feature>
<evidence type="ECO:0000256" key="4">
    <source>
        <dbReference type="RuleBase" id="RU004182"/>
    </source>
</evidence>
<dbReference type="InterPro" id="IPR014729">
    <property type="entry name" value="Rossmann-like_a/b/a_fold"/>
</dbReference>
<dbReference type="PANTHER" id="PTHR11455:SF9">
    <property type="entry name" value="CRYPTOCHROME CIRCADIAN CLOCK 5 ISOFORM X1"/>
    <property type="match status" value="1"/>
</dbReference>
<dbReference type="InterPro" id="IPR005101">
    <property type="entry name" value="Cryptochr/Photolyase_FAD-bd"/>
</dbReference>
<dbReference type="InterPro" id="IPR002081">
    <property type="entry name" value="Cryptochrome/DNA_photolyase_1"/>
</dbReference>
<gene>
    <name evidence="7" type="ORF">EDD19_10684</name>
</gene>
<proteinExistence type="inferred from homology"/>
<dbReference type="Proteomes" id="UP000295805">
    <property type="component" value="Unassembled WGS sequence"/>
</dbReference>
<dbReference type="PROSITE" id="PS51645">
    <property type="entry name" value="PHR_CRY_ALPHA_BETA"/>
    <property type="match status" value="1"/>
</dbReference>
<evidence type="ECO:0000256" key="2">
    <source>
        <dbReference type="ARBA" id="ARBA00022827"/>
    </source>
</evidence>
<feature type="binding site" evidence="3">
    <location>
        <begin position="368"/>
        <end position="370"/>
    </location>
    <ligand>
        <name>FAD</name>
        <dbReference type="ChEBI" id="CHEBI:57692"/>
    </ligand>
</feature>
<comment type="cofactor">
    <cofactor evidence="3">
        <name>FAD</name>
        <dbReference type="ChEBI" id="CHEBI:57692"/>
    </cofactor>
    <text evidence="3">Binds 1 FAD per subunit.</text>
</comment>
<feature type="compositionally biased region" description="Basic and acidic residues" evidence="5">
    <location>
        <begin position="153"/>
        <end position="162"/>
    </location>
</feature>
<reference evidence="7 8" key="1">
    <citation type="submission" date="2019-03" db="EMBL/GenBank/DDBJ databases">
        <title>Root nodule microbial communities of legume samples collected from USA, Mexico and Botswana.</title>
        <authorList>
            <person name="Hirsch A."/>
        </authorList>
    </citation>
    <scope>NUCLEOTIDE SEQUENCE [LARGE SCALE GENOMIC DNA]</scope>
    <source>
        <strain evidence="7 8">55</strain>
    </source>
</reference>
<evidence type="ECO:0000256" key="1">
    <source>
        <dbReference type="ARBA" id="ARBA00022630"/>
    </source>
</evidence>
<feature type="binding site" evidence="3">
    <location>
        <position position="218"/>
    </location>
    <ligand>
        <name>FAD</name>
        <dbReference type="ChEBI" id="CHEBI:57692"/>
    </ligand>
</feature>
<dbReference type="GO" id="GO:0071949">
    <property type="term" value="F:FAD binding"/>
    <property type="evidence" value="ECO:0007669"/>
    <property type="project" value="TreeGrafter"/>
</dbReference>
<dbReference type="Pfam" id="PF00875">
    <property type="entry name" value="DNA_photolyase"/>
    <property type="match status" value="1"/>
</dbReference>
<dbReference type="GO" id="GO:0009416">
    <property type="term" value="P:response to light stimulus"/>
    <property type="evidence" value="ECO:0007669"/>
    <property type="project" value="TreeGrafter"/>
</dbReference>
<name>A0A4R3ZVL8_9ACTN</name>
<dbReference type="AlphaFoldDB" id="A0A4R3ZVL8"/>
<dbReference type="GO" id="GO:0003677">
    <property type="term" value="F:DNA binding"/>
    <property type="evidence" value="ECO:0007669"/>
    <property type="project" value="TreeGrafter"/>
</dbReference>
<evidence type="ECO:0000256" key="3">
    <source>
        <dbReference type="PIRSR" id="PIRSR602081-1"/>
    </source>
</evidence>